<evidence type="ECO:0008006" key="3">
    <source>
        <dbReference type="Google" id="ProtNLM"/>
    </source>
</evidence>
<dbReference type="Proteomes" id="UP000190897">
    <property type="component" value="Unassembled WGS sequence"/>
</dbReference>
<evidence type="ECO:0000313" key="2">
    <source>
        <dbReference type="Proteomes" id="UP000190897"/>
    </source>
</evidence>
<dbReference type="OrthoDB" id="5498726at2"/>
<accession>A0A1T5DBP4</accession>
<dbReference type="InterPro" id="IPR032331">
    <property type="entry name" value="DUF4856"/>
</dbReference>
<dbReference type="Pfam" id="PF16148">
    <property type="entry name" value="DUF4856"/>
    <property type="match status" value="1"/>
</dbReference>
<dbReference type="AlphaFoldDB" id="A0A1T5DBP4"/>
<dbReference type="STRING" id="651661.SAMN05660293_01511"/>
<dbReference type="RefSeq" id="WP_082214093.1">
    <property type="nucleotide sequence ID" value="NZ_FUZA01000002.1"/>
</dbReference>
<gene>
    <name evidence="1" type="ORF">SAMN05660293_01511</name>
</gene>
<dbReference type="EMBL" id="FUZA01000002">
    <property type="protein sequence ID" value="SKB69144.1"/>
    <property type="molecule type" value="Genomic_DNA"/>
</dbReference>
<keyword evidence="2" id="KW-1185">Reference proteome</keyword>
<name>A0A1T5DBP4_9BACT</name>
<reference evidence="2" key="1">
    <citation type="submission" date="2017-02" db="EMBL/GenBank/DDBJ databases">
        <authorList>
            <person name="Varghese N."/>
            <person name="Submissions S."/>
        </authorList>
    </citation>
    <scope>NUCLEOTIDE SEQUENCE [LARGE SCALE GENOMIC DNA]</scope>
    <source>
        <strain evidence="2">DSM 22270</strain>
    </source>
</reference>
<proteinExistence type="predicted"/>
<sequence>MLQHFNLRNALFASMLIAGLSSCSEDDEPTVTPPTTELRTKIDYAKVTPTTPYKSLFIDTKGDTTADLTTGNARYKMFQALNYYMGSAVRDSTQVSATTMANMYANTGNPFTDISTATINIKGADLNGSGVQLKDVTASSKPTAEKEAAQAYLATSFAALDAASKSVKATAAKGVAGKLGAYLVDAKGIEHAQIIQKGLIGALQLDYIGNTLLDKGLDADNSALVSGKKYTALEHNWDEAYGMLTLNPVYLAGATDAERKSNESFIGSYLWEYNKASYAKIHPAFVKGRAAIVNNDKTEAKTQATFIRTEMEKAIAAAAVGYLGKWKSGTTDAARAHAIGEGLGFIYSLRYCKINGADAAFSDAILLGLMGSPNGFWDLTNDKVNAASDAITAKFKL</sequence>
<protein>
    <recommendedName>
        <fullName evidence="3">DUF4856 domain-containing protein</fullName>
    </recommendedName>
</protein>
<organism evidence="1 2">
    <name type="scientific">Dyadobacter psychrophilus</name>
    <dbReference type="NCBI Taxonomy" id="651661"/>
    <lineage>
        <taxon>Bacteria</taxon>
        <taxon>Pseudomonadati</taxon>
        <taxon>Bacteroidota</taxon>
        <taxon>Cytophagia</taxon>
        <taxon>Cytophagales</taxon>
        <taxon>Spirosomataceae</taxon>
        <taxon>Dyadobacter</taxon>
    </lineage>
</organism>
<evidence type="ECO:0000313" key="1">
    <source>
        <dbReference type="EMBL" id="SKB69144.1"/>
    </source>
</evidence>